<keyword evidence="4" id="KW-1185">Reference proteome</keyword>
<accession>A0ABP0D373</accession>
<evidence type="ECO:0000313" key="3">
    <source>
        <dbReference type="EMBL" id="CAK7237711.1"/>
    </source>
</evidence>
<dbReference type="Proteomes" id="UP001642482">
    <property type="component" value="Unassembled WGS sequence"/>
</dbReference>
<dbReference type="EMBL" id="CAWUHD010000189">
    <property type="protein sequence ID" value="CAK7237711.1"/>
    <property type="molecule type" value="Genomic_DNA"/>
</dbReference>
<organism evidence="3 4">
    <name type="scientific">Sporothrix eucalyptigena</name>
    <dbReference type="NCBI Taxonomy" id="1812306"/>
    <lineage>
        <taxon>Eukaryota</taxon>
        <taxon>Fungi</taxon>
        <taxon>Dikarya</taxon>
        <taxon>Ascomycota</taxon>
        <taxon>Pezizomycotina</taxon>
        <taxon>Sordariomycetes</taxon>
        <taxon>Sordariomycetidae</taxon>
        <taxon>Ophiostomatales</taxon>
        <taxon>Ophiostomataceae</taxon>
        <taxon>Sporothrix</taxon>
    </lineage>
</organism>
<evidence type="ECO:0000256" key="1">
    <source>
        <dbReference type="ARBA" id="ARBA00008325"/>
    </source>
</evidence>
<proteinExistence type="inferred from homology"/>
<sequence>MGLFLYGLALLVIVAGSLLYWTRQRWIEPLVTTVTSATERLAHRLSSIRSPFSYTRLPTTFAGDAEAGLSSSTFDLAGNIEGSDGRAGLDDASKAAILKIMKKRRLPFDEARRVYMEQRFKANGIGADGLPRDPKFVSFS</sequence>
<dbReference type="Pfam" id="PF09435">
    <property type="entry name" value="DUF2015"/>
    <property type="match status" value="1"/>
</dbReference>
<comment type="similarity">
    <text evidence="1">Belongs to the UPF0357 family.</text>
</comment>
<dbReference type="PANTHER" id="PTHR28023:SF1">
    <property type="entry name" value="UPF0357 PROTEIN YCL012C"/>
    <property type="match status" value="1"/>
</dbReference>
<dbReference type="PANTHER" id="PTHR28023">
    <property type="entry name" value="UPF0357 PROTEIN YCL012C"/>
    <property type="match status" value="1"/>
</dbReference>
<reference evidence="3 4" key="1">
    <citation type="submission" date="2024-01" db="EMBL/GenBank/DDBJ databases">
        <authorList>
            <person name="Allen C."/>
            <person name="Tagirdzhanova G."/>
        </authorList>
    </citation>
    <scope>NUCLEOTIDE SEQUENCE [LARGE SCALE GENOMIC DNA]</scope>
</reference>
<evidence type="ECO:0000256" key="2">
    <source>
        <dbReference type="ARBA" id="ARBA00022729"/>
    </source>
</evidence>
<dbReference type="InterPro" id="IPR018559">
    <property type="entry name" value="DUF2015"/>
</dbReference>
<comment type="caution">
    <text evidence="3">The sequence shown here is derived from an EMBL/GenBank/DDBJ whole genome shotgun (WGS) entry which is preliminary data.</text>
</comment>
<keyword evidence="2" id="KW-0732">Signal</keyword>
<gene>
    <name evidence="3" type="ORF">SEUCBS140593_010084</name>
</gene>
<evidence type="ECO:0000313" key="4">
    <source>
        <dbReference type="Proteomes" id="UP001642482"/>
    </source>
</evidence>
<name>A0ABP0D373_9PEZI</name>
<protein>
    <submittedName>
        <fullName evidence="3">Uncharacterized protein</fullName>
    </submittedName>
</protein>